<accession>A0ABT1TYA6</accession>
<comment type="caution">
    <text evidence="3">The sequence shown here is derived from an EMBL/GenBank/DDBJ whole genome shotgun (WGS) entry which is preliminary data.</text>
</comment>
<keyword evidence="4" id="KW-1185">Reference proteome</keyword>
<dbReference type="PANTHER" id="PTHR46564">
    <property type="entry name" value="TRANSPOSASE"/>
    <property type="match status" value="1"/>
</dbReference>
<evidence type="ECO:0000259" key="1">
    <source>
        <dbReference type="Pfam" id="PF13358"/>
    </source>
</evidence>
<dbReference type="InterPro" id="IPR036397">
    <property type="entry name" value="RNaseH_sf"/>
</dbReference>
<dbReference type="RefSeq" id="WP_256608587.1">
    <property type="nucleotide sequence ID" value="NZ_JANIBL010000090.1"/>
</dbReference>
<dbReference type="Pfam" id="PF13551">
    <property type="entry name" value="HTH_29"/>
    <property type="match status" value="1"/>
</dbReference>
<dbReference type="EMBL" id="JANIBL010000090">
    <property type="protein sequence ID" value="MCQ8119757.1"/>
    <property type="molecule type" value="Genomic_DNA"/>
</dbReference>
<dbReference type="Pfam" id="PF13358">
    <property type="entry name" value="DDE_3"/>
    <property type="match status" value="1"/>
</dbReference>
<evidence type="ECO:0000259" key="2">
    <source>
        <dbReference type="Pfam" id="PF13592"/>
    </source>
</evidence>
<feature type="domain" description="Tc1-like transposase DDE" evidence="1">
    <location>
        <begin position="172"/>
        <end position="314"/>
    </location>
</feature>
<dbReference type="InterPro" id="IPR038717">
    <property type="entry name" value="Tc1-like_DDE_dom"/>
</dbReference>
<dbReference type="PANTHER" id="PTHR46564:SF1">
    <property type="entry name" value="TRANSPOSASE"/>
    <property type="match status" value="1"/>
</dbReference>
<dbReference type="NCBIfam" id="NF033545">
    <property type="entry name" value="transpos_IS630"/>
    <property type="match status" value="1"/>
</dbReference>
<dbReference type="InterPro" id="IPR009057">
    <property type="entry name" value="Homeodomain-like_sf"/>
</dbReference>
<dbReference type="InterPro" id="IPR025959">
    <property type="entry name" value="Winged_HTH_dom"/>
</dbReference>
<dbReference type="Gene3D" id="3.30.420.10">
    <property type="entry name" value="Ribonuclease H-like superfamily/Ribonuclease H"/>
    <property type="match status" value="1"/>
</dbReference>
<evidence type="ECO:0000313" key="3">
    <source>
        <dbReference type="EMBL" id="MCQ8119757.1"/>
    </source>
</evidence>
<organism evidence="3 4">
    <name type="scientific">Methylomonas rosea</name>
    <dbReference type="NCBI Taxonomy" id="2952227"/>
    <lineage>
        <taxon>Bacteria</taxon>
        <taxon>Pseudomonadati</taxon>
        <taxon>Pseudomonadota</taxon>
        <taxon>Gammaproteobacteria</taxon>
        <taxon>Methylococcales</taxon>
        <taxon>Methylococcaceae</taxon>
        <taxon>Methylomonas</taxon>
    </lineage>
</organism>
<dbReference type="SUPFAM" id="SSF46689">
    <property type="entry name" value="Homeodomain-like"/>
    <property type="match status" value="1"/>
</dbReference>
<evidence type="ECO:0000313" key="4">
    <source>
        <dbReference type="Proteomes" id="UP001524570"/>
    </source>
</evidence>
<dbReference type="Proteomes" id="UP001524570">
    <property type="component" value="Unassembled WGS sequence"/>
</dbReference>
<reference evidence="3 4" key="1">
    <citation type="submission" date="2022-07" db="EMBL/GenBank/DDBJ databases">
        <title>Methylomonas rivi sp. nov., Methylomonas rosea sp. nov., Methylomonas aureus sp. nov. and Methylomonas subterranea sp. nov., four novel methanotrophs isolated from a freshwater creek and the deep terrestrial subsurface.</title>
        <authorList>
            <person name="Abin C."/>
            <person name="Sankaranarayanan K."/>
            <person name="Garner C."/>
            <person name="Sindelar R."/>
            <person name="Kotary K."/>
            <person name="Garner R."/>
            <person name="Barclay S."/>
            <person name="Lawson P."/>
            <person name="Krumholz L."/>
        </authorList>
    </citation>
    <scope>NUCLEOTIDE SEQUENCE [LARGE SCALE GENOMIC DNA]</scope>
    <source>
        <strain evidence="3 4">WSC-7</strain>
    </source>
</reference>
<proteinExistence type="predicted"/>
<dbReference type="Pfam" id="PF13592">
    <property type="entry name" value="HTH_33"/>
    <property type="match status" value="1"/>
</dbReference>
<protein>
    <submittedName>
        <fullName evidence="3">IS630 family transposase</fullName>
    </submittedName>
</protein>
<gene>
    <name evidence="3" type="ORF">NP589_20230</name>
</gene>
<sequence>MDKEDARKQTLEQLHERRKQVVRLHNKGHKVMKIVEMTGLTYPTVRSAIDLFEQGGWPAIRPTPRGRTKGEGRLLTGEQEQQIQRAIIDKRPEQLKMEFCLWSRAAVMQLIEQEYGIKLPVRTVGKYLKRWGFTPQKPIKKAYEQRPEAVKAWLDEHYPAIAAKAKAEGGEIHWGDETALTNTDVRGRSYAPSGQTPVTYAPGGKREKLSMIATVTNQGKARWMIIDEAFNADKLIEFLEALIKDAGKKVFLIVDNLRVHHAKPVKAWLEDHNHQIEMFYLPSYSPELNPEERLNADLKQAIGKKVPVRTRAKLREAANEHMTQLAQSPERIKSFFQDQPVKYAA</sequence>
<dbReference type="InterPro" id="IPR047655">
    <property type="entry name" value="Transpos_IS630-like"/>
</dbReference>
<feature type="domain" description="Winged helix-turn helix" evidence="2">
    <location>
        <begin position="98"/>
        <end position="156"/>
    </location>
</feature>
<name>A0ABT1TYA6_9GAMM</name>